<evidence type="ECO:0000313" key="2">
    <source>
        <dbReference type="EMBL" id="OUS45433.1"/>
    </source>
</evidence>
<accession>A0A1Y5IBJ2</accession>
<reference evidence="2" key="1">
    <citation type="submission" date="2017-04" db="EMBL/GenBank/DDBJ databases">
        <title>Population genomics of picophytoplankton unveils novel chromosome hypervariability.</title>
        <authorList>
            <consortium name="DOE Joint Genome Institute"/>
            <person name="Blanc-Mathieu R."/>
            <person name="Krasovec M."/>
            <person name="Hebrard M."/>
            <person name="Yau S."/>
            <person name="Desgranges E."/>
            <person name="Martin J."/>
            <person name="Schackwitz W."/>
            <person name="Kuo A."/>
            <person name="Salin G."/>
            <person name="Donnadieu C."/>
            <person name="Desdevises Y."/>
            <person name="Sanchez-Ferandin S."/>
            <person name="Moreau H."/>
            <person name="Rivals E."/>
            <person name="Grigoriev I.V."/>
            <person name="Grimsley N."/>
            <person name="Eyre-Walker A."/>
            <person name="Piganeau G."/>
        </authorList>
    </citation>
    <scope>NUCLEOTIDE SEQUENCE [LARGE SCALE GENOMIC DNA]</scope>
    <source>
        <strain evidence="2">RCC 1115</strain>
    </source>
</reference>
<feature type="region of interest" description="Disordered" evidence="1">
    <location>
        <begin position="1"/>
        <end position="29"/>
    </location>
</feature>
<organism evidence="2">
    <name type="scientific">Ostreococcus tauri</name>
    <name type="common">Marine green alga</name>
    <dbReference type="NCBI Taxonomy" id="70448"/>
    <lineage>
        <taxon>Eukaryota</taxon>
        <taxon>Viridiplantae</taxon>
        <taxon>Chlorophyta</taxon>
        <taxon>Mamiellophyceae</taxon>
        <taxon>Mamiellales</taxon>
        <taxon>Bathycoccaceae</taxon>
        <taxon>Ostreococcus</taxon>
    </lineage>
</organism>
<sequence>SVENNLRRAQRRRYRGAKHRCEQHSVSIDHRARPAIAHGGLPEQIQALHEAALGVRSNSVPALEIPLAAHGAFALVVSRLVLQIPVHVRPRPDL</sequence>
<feature type="compositionally biased region" description="Basic residues" evidence="1">
    <location>
        <begin position="8"/>
        <end position="18"/>
    </location>
</feature>
<proteinExistence type="predicted"/>
<name>A0A1Y5IBJ2_OSTTA</name>
<dbReference type="Proteomes" id="UP000195557">
    <property type="component" value="Unassembled WGS sequence"/>
</dbReference>
<feature type="non-terminal residue" evidence="2">
    <location>
        <position position="1"/>
    </location>
</feature>
<dbReference type="AlphaFoldDB" id="A0A1Y5IBJ2"/>
<dbReference type="EMBL" id="KZ155790">
    <property type="protein sequence ID" value="OUS45433.1"/>
    <property type="molecule type" value="Genomic_DNA"/>
</dbReference>
<evidence type="ECO:0000256" key="1">
    <source>
        <dbReference type="SAM" id="MobiDB-lite"/>
    </source>
</evidence>
<feature type="compositionally biased region" description="Basic and acidic residues" evidence="1">
    <location>
        <begin position="19"/>
        <end position="29"/>
    </location>
</feature>
<protein>
    <submittedName>
        <fullName evidence="2">Uncharacterized protein</fullName>
    </submittedName>
</protein>
<gene>
    <name evidence="2" type="ORF">BE221DRAFT_76860</name>
</gene>